<name>A0A222FJE5_9GAMM</name>
<evidence type="ECO:0000259" key="7">
    <source>
        <dbReference type="PROSITE" id="PS50111"/>
    </source>
</evidence>
<dbReference type="InterPro" id="IPR004089">
    <property type="entry name" value="MCPsignal_dom"/>
</dbReference>
<dbReference type="GO" id="GO:0004888">
    <property type="term" value="F:transmembrane signaling receptor activity"/>
    <property type="evidence" value="ECO:0007669"/>
    <property type="project" value="InterPro"/>
</dbReference>
<dbReference type="PANTHER" id="PTHR32089">
    <property type="entry name" value="METHYL-ACCEPTING CHEMOTAXIS PROTEIN MCPB"/>
    <property type="match status" value="1"/>
</dbReference>
<keyword evidence="6" id="KW-0812">Transmembrane</keyword>
<comment type="subcellular location">
    <subcellularLocation>
        <location evidence="1">Membrane</location>
    </subcellularLocation>
</comment>
<dbReference type="OrthoDB" id="5613951at2"/>
<accession>A0A222FJE5</accession>
<dbReference type="Proteomes" id="UP000202440">
    <property type="component" value="Chromosome"/>
</dbReference>
<feature type="compositionally biased region" description="Low complexity" evidence="5">
    <location>
        <begin position="304"/>
        <end position="317"/>
    </location>
</feature>
<dbReference type="Gene3D" id="1.10.287.950">
    <property type="entry name" value="Methyl-accepting chemotaxis protein"/>
    <property type="match status" value="1"/>
</dbReference>
<dbReference type="Pfam" id="PF00015">
    <property type="entry name" value="MCPsignal"/>
    <property type="match status" value="1"/>
</dbReference>
<keyword evidence="2 4" id="KW-0807">Transducer</keyword>
<organism evidence="9 10">
    <name type="scientific">Bacterioplanes sanyensis</name>
    <dbReference type="NCBI Taxonomy" id="1249553"/>
    <lineage>
        <taxon>Bacteria</taxon>
        <taxon>Pseudomonadati</taxon>
        <taxon>Pseudomonadota</taxon>
        <taxon>Gammaproteobacteria</taxon>
        <taxon>Oceanospirillales</taxon>
        <taxon>Oceanospirillaceae</taxon>
        <taxon>Bacterioplanes</taxon>
    </lineage>
</organism>
<feature type="transmembrane region" description="Helical" evidence="6">
    <location>
        <begin position="12"/>
        <end position="29"/>
    </location>
</feature>
<dbReference type="SMART" id="SM00304">
    <property type="entry name" value="HAMP"/>
    <property type="match status" value="1"/>
</dbReference>
<dbReference type="GO" id="GO:0016020">
    <property type="term" value="C:membrane"/>
    <property type="evidence" value="ECO:0007669"/>
    <property type="project" value="UniProtKB-SubCell"/>
</dbReference>
<dbReference type="AlphaFoldDB" id="A0A222FJE5"/>
<evidence type="ECO:0000313" key="10">
    <source>
        <dbReference type="Proteomes" id="UP000202440"/>
    </source>
</evidence>
<evidence type="ECO:0000256" key="4">
    <source>
        <dbReference type="PROSITE-ProRule" id="PRU00284"/>
    </source>
</evidence>
<feature type="transmembrane region" description="Helical" evidence="6">
    <location>
        <begin position="176"/>
        <end position="194"/>
    </location>
</feature>
<dbReference type="Gene3D" id="6.10.340.10">
    <property type="match status" value="1"/>
</dbReference>
<dbReference type="GO" id="GO:0007165">
    <property type="term" value="P:signal transduction"/>
    <property type="evidence" value="ECO:0007669"/>
    <property type="project" value="UniProtKB-KW"/>
</dbReference>
<dbReference type="PRINTS" id="PR00260">
    <property type="entry name" value="CHEMTRNSDUCR"/>
</dbReference>
<evidence type="ECO:0000256" key="5">
    <source>
        <dbReference type="SAM" id="MobiDB-lite"/>
    </source>
</evidence>
<keyword evidence="6" id="KW-1133">Transmembrane helix</keyword>
<dbReference type="PROSITE" id="PS50111">
    <property type="entry name" value="CHEMOTAXIS_TRANSDUC_2"/>
    <property type="match status" value="1"/>
</dbReference>
<dbReference type="KEGG" id="bsan:CHH28_09270"/>
<dbReference type="PROSITE" id="PS50885">
    <property type="entry name" value="HAMP"/>
    <property type="match status" value="1"/>
</dbReference>
<protein>
    <recommendedName>
        <fullName evidence="11">Methyl-accepting chemotaxis protein</fullName>
    </recommendedName>
</protein>
<dbReference type="InterPro" id="IPR003660">
    <property type="entry name" value="HAMP_dom"/>
</dbReference>
<dbReference type="PANTHER" id="PTHR32089:SF120">
    <property type="entry name" value="METHYL-ACCEPTING CHEMOTAXIS PROTEIN TLPQ"/>
    <property type="match status" value="1"/>
</dbReference>
<evidence type="ECO:0000256" key="2">
    <source>
        <dbReference type="ARBA" id="ARBA00023224"/>
    </source>
</evidence>
<evidence type="ECO:0000313" key="9">
    <source>
        <dbReference type="EMBL" id="ASP38859.1"/>
    </source>
</evidence>
<dbReference type="GO" id="GO:0006935">
    <property type="term" value="P:chemotaxis"/>
    <property type="evidence" value="ECO:0007669"/>
    <property type="project" value="InterPro"/>
</dbReference>
<sequence length="527" mass="57093">MFLRSIRSKAMLGYAGILLVFILMALFLFNNSATIKHRNASFTGTTLPALNAVEDAGLSLKRLHLSAYALYGTTIDAAAFDRTSQQVQQQLSANQAVLPELAQVPFAQVQQALATLRRTMTQSSIDWDGARNQLGAIDRSVAQASEQLGNIKQVLAQQANDSSLQVQQQLERMRNYIWLGAIAIIAIVVAAFVMTQKALVAPMVQLAQHLNLVATQLDLTRQLNLPSEDEVGTAAQGVNRLLNDVRESLHTLHQSVGTLLNSASAMEQLSAESGQQMQQFSSAMTEMMHQIEQIEHSIEETAARSRSASEAASTGARQVQEGSDNVRETASSIKSLSADLETSAAMLEQLKSSGSQVSQVVKSIADIAEQTNLLALNAAIEAARAGESGRGFAVVADEVRNLAKRTYDSTSQINQILEEIVSSINNTVTSMSTNQDNAGAAVELAMSTVESLDVIRTTVTQLSEENRQLASTTEANEQILNQMRHHVDGVRKANEQLAVSTNHTCEEAKQLTSIADTLNQTSRRFKT</sequence>
<feature type="domain" description="HAMP" evidence="8">
    <location>
        <begin position="197"/>
        <end position="250"/>
    </location>
</feature>
<proteinExistence type="inferred from homology"/>
<feature type="compositionally biased region" description="Polar residues" evidence="5">
    <location>
        <begin position="320"/>
        <end position="330"/>
    </location>
</feature>
<dbReference type="InterPro" id="IPR004090">
    <property type="entry name" value="Chemotax_Me-accpt_rcpt"/>
</dbReference>
<evidence type="ECO:0000259" key="8">
    <source>
        <dbReference type="PROSITE" id="PS50885"/>
    </source>
</evidence>
<evidence type="ECO:0008006" key="11">
    <source>
        <dbReference type="Google" id="ProtNLM"/>
    </source>
</evidence>
<dbReference type="RefSeq" id="WP_094060045.1">
    <property type="nucleotide sequence ID" value="NZ_CP022530.1"/>
</dbReference>
<evidence type="ECO:0000256" key="3">
    <source>
        <dbReference type="ARBA" id="ARBA00029447"/>
    </source>
</evidence>
<feature type="region of interest" description="Disordered" evidence="5">
    <location>
        <begin position="300"/>
        <end position="330"/>
    </location>
</feature>
<evidence type="ECO:0000256" key="6">
    <source>
        <dbReference type="SAM" id="Phobius"/>
    </source>
</evidence>
<evidence type="ECO:0000256" key="1">
    <source>
        <dbReference type="ARBA" id="ARBA00004370"/>
    </source>
</evidence>
<keyword evidence="6" id="KW-0472">Membrane</keyword>
<feature type="domain" description="Methyl-accepting transducer" evidence="7">
    <location>
        <begin position="255"/>
        <end position="491"/>
    </location>
</feature>
<dbReference type="SMART" id="SM00283">
    <property type="entry name" value="MA"/>
    <property type="match status" value="1"/>
</dbReference>
<comment type="similarity">
    <text evidence="3">Belongs to the methyl-accepting chemotaxis (MCP) protein family.</text>
</comment>
<reference evidence="9 10" key="1">
    <citation type="submission" date="2017-07" db="EMBL/GenBank/DDBJ databases">
        <title>Annotated genome sequence of Bacterioplanes sanyensis isolated from Red Sea.</title>
        <authorList>
            <person name="Rehman Z.U."/>
        </authorList>
    </citation>
    <scope>NUCLEOTIDE SEQUENCE [LARGE SCALE GENOMIC DNA]</scope>
    <source>
        <strain evidence="9 10">NV9</strain>
    </source>
</reference>
<dbReference type="SUPFAM" id="SSF58104">
    <property type="entry name" value="Methyl-accepting chemotaxis protein (MCP) signaling domain"/>
    <property type="match status" value="1"/>
</dbReference>
<keyword evidence="10" id="KW-1185">Reference proteome</keyword>
<gene>
    <name evidence="9" type="ORF">CHH28_09270</name>
</gene>
<dbReference type="EMBL" id="CP022530">
    <property type="protein sequence ID" value="ASP38859.1"/>
    <property type="molecule type" value="Genomic_DNA"/>
</dbReference>